<name>A0A2P2PH09_RHIMU</name>
<evidence type="ECO:0000313" key="1">
    <source>
        <dbReference type="EMBL" id="MBX53959.1"/>
    </source>
</evidence>
<reference evidence="1" key="1">
    <citation type="submission" date="2018-02" db="EMBL/GenBank/DDBJ databases">
        <title>Rhizophora mucronata_Transcriptome.</title>
        <authorList>
            <person name="Meera S.P."/>
            <person name="Sreeshan A."/>
            <person name="Augustine A."/>
        </authorList>
    </citation>
    <scope>NUCLEOTIDE SEQUENCE</scope>
    <source>
        <tissue evidence="1">Leaf</tissue>
    </source>
</reference>
<dbReference type="AlphaFoldDB" id="A0A2P2PH09"/>
<dbReference type="EMBL" id="GGEC01073475">
    <property type="protein sequence ID" value="MBX53959.1"/>
    <property type="molecule type" value="Transcribed_RNA"/>
</dbReference>
<organism evidence="1">
    <name type="scientific">Rhizophora mucronata</name>
    <name type="common">Asiatic mangrove</name>
    <dbReference type="NCBI Taxonomy" id="61149"/>
    <lineage>
        <taxon>Eukaryota</taxon>
        <taxon>Viridiplantae</taxon>
        <taxon>Streptophyta</taxon>
        <taxon>Embryophyta</taxon>
        <taxon>Tracheophyta</taxon>
        <taxon>Spermatophyta</taxon>
        <taxon>Magnoliopsida</taxon>
        <taxon>eudicotyledons</taxon>
        <taxon>Gunneridae</taxon>
        <taxon>Pentapetalae</taxon>
        <taxon>rosids</taxon>
        <taxon>fabids</taxon>
        <taxon>Malpighiales</taxon>
        <taxon>Rhizophoraceae</taxon>
        <taxon>Rhizophora</taxon>
    </lineage>
</organism>
<accession>A0A2P2PH09</accession>
<proteinExistence type="predicted"/>
<protein>
    <submittedName>
        <fullName evidence="1">Uncharacterized protein</fullName>
    </submittedName>
</protein>
<sequence>MVSRITHHHMKCQIMHNTTFSLPREYEGNDLEKANRKDTEILNK</sequence>